<dbReference type="InParanoid" id="A0A165F0R5"/>
<evidence type="ECO:0000313" key="4">
    <source>
        <dbReference type="Proteomes" id="UP000076842"/>
    </source>
</evidence>
<gene>
    <name evidence="3" type="ORF">CALCODRAFT_484371</name>
</gene>
<dbReference type="AlphaFoldDB" id="A0A165F0R5"/>
<evidence type="ECO:0000256" key="2">
    <source>
        <dbReference type="SAM" id="SignalP"/>
    </source>
</evidence>
<name>A0A165F0R5_9BASI</name>
<evidence type="ECO:0008006" key="5">
    <source>
        <dbReference type="Google" id="ProtNLM"/>
    </source>
</evidence>
<dbReference type="EMBL" id="KV423986">
    <property type="protein sequence ID" value="KZT55941.1"/>
    <property type="molecule type" value="Genomic_DNA"/>
</dbReference>
<dbReference type="OrthoDB" id="3344151at2759"/>
<keyword evidence="4" id="KW-1185">Reference proteome</keyword>
<feature type="signal peptide" evidence="2">
    <location>
        <begin position="1"/>
        <end position="18"/>
    </location>
</feature>
<reference evidence="3 4" key="1">
    <citation type="journal article" date="2016" name="Mol. Biol. Evol.">
        <title>Comparative Genomics of Early-Diverging Mushroom-Forming Fungi Provides Insights into the Origins of Lignocellulose Decay Capabilities.</title>
        <authorList>
            <person name="Nagy L.G."/>
            <person name="Riley R."/>
            <person name="Tritt A."/>
            <person name="Adam C."/>
            <person name="Daum C."/>
            <person name="Floudas D."/>
            <person name="Sun H."/>
            <person name="Yadav J.S."/>
            <person name="Pangilinan J."/>
            <person name="Larsson K.H."/>
            <person name="Matsuura K."/>
            <person name="Barry K."/>
            <person name="Labutti K."/>
            <person name="Kuo R."/>
            <person name="Ohm R.A."/>
            <person name="Bhattacharya S.S."/>
            <person name="Shirouzu T."/>
            <person name="Yoshinaga Y."/>
            <person name="Martin F.M."/>
            <person name="Grigoriev I.V."/>
            <person name="Hibbett D.S."/>
        </authorList>
    </citation>
    <scope>NUCLEOTIDE SEQUENCE [LARGE SCALE GENOMIC DNA]</scope>
    <source>
        <strain evidence="3 4">HHB12733</strain>
    </source>
</reference>
<feature type="region of interest" description="Disordered" evidence="1">
    <location>
        <begin position="367"/>
        <end position="393"/>
    </location>
</feature>
<feature type="chain" id="PRO_5007857535" description="F-box domain-containing protein" evidence="2">
    <location>
        <begin position="19"/>
        <end position="413"/>
    </location>
</feature>
<evidence type="ECO:0000256" key="1">
    <source>
        <dbReference type="SAM" id="MobiDB-lite"/>
    </source>
</evidence>
<dbReference type="Proteomes" id="UP000076842">
    <property type="component" value="Unassembled WGS sequence"/>
</dbReference>
<evidence type="ECO:0000313" key="3">
    <source>
        <dbReference type="EMBL" id="KZT55941.1"/>
    </source>
</evidence>
<accession>A0A165F0R5</accession>
<proteinExistence type="predicted"/>
<sequence length="413" mass="46431">MSMLVPLLIPPLANLTAGIAVGLANASQADRSSFSLTIGNRVFSNAEPFPFLYLPFELREQILLYALDASRSLLPPPLPPGHPFNDPESPFYQHPMNPNHPLFIDPATGERNINGFPSSAWRWLLVSREWWAVLRPKLWEKTRLRGRWAYSGFLRLLDRPDSNAVKGFIRELRLEEGFTDIGQLYSALRACPKLDTIVYAPEPKINYAFPFGIHLIPDTPGPSSLTITLPLDLVTNPHTRAHLTRLPRLQKLAVTFSRFSIEVSQFLASLEHLKELSIRMPRLLGPGLFEPFNAGPQTVEGRPVQALTKFEVNVLSKIPEETLDGLKTSLRFSDRLKAVTTVYMGVGDEKEVAYAPTVEAVLALAEQGQEERREEQAEESVEQDANGRPKHWERTTNLRLFGGLIGLRMEAKK</sequence>
<keyword evidence="2" id="KW-0732">Signal</keyword>
<organism evidence="3 4">
    <name type="scientific">Calocera cornea HHB12733</name>
    <dbReference type="NCBI Taxonomy" id="1353952"/>
    <lineage>
        <taxon>Eukaryota</taxon>
        <taxon>Fungi</taxon>
        <taxon>Dikarya</taxon>
        <taxon>Basidiomycota</taxon>
        <taxon>Agaricomycotina</taxon>
        <taxon>Dacrymycetes</taxon>
        <taxon>Dacrymycetales</taxon>
        <taxon>Dacrymycetaceae</taxon>
        <taxon>Calocera</taxon>
    </lineage>
</organism>
<protein>
    <recommendedName>
        <fullName evidence="5">F-box domain-containing protein</fullName>
    </recommendedName>
</protein>